<keyword evidence="1" id="KW-0812">Transmembrane</keyword>
<keyword evidence="1" id="KW-0472">Membrane</keyword>
<dbReference type="AlphaFoldDB" id="A0A644UT49"/>
<evidence type="ECO:0000313" key="2">
    <source>
        <dbReference type="EMBL" id="MPL81883.1"/>
    </source>
</evidence>
<accession>A0A644UT49</accession>
<comment type="caution">
    <text evidence="2">The sequence shown here is derived from an EMBL/GenBank/DDBJ whole genome shotgun (WGS) entry which is preliminary data.</text>
</comment>
<dbReference type="EMBL" id="VSSQ01000156">
    <property type="protein sequence ID" value="MPL81883.1"/>
    <property type="molecule type" value="Genomic_DNA"/>
</dbReference>
<feature type="transmembrane region" description="Helical" evidence="1">
    <location>
        <begin position="12"/>
        <end position="32"/>
    </location>
</feature>
<proteinExistence type="predicted"/>
<sequence length="65" mass="7574">MHSKVHSSSLFLDVYFCSVSKLVLVFLLYKLLIVPFETGMYTAYKLDRNETDLLVFVAYLLCFID</sequence>
<organism evidence="2">
    <name type="scientific">bioreactor metagenome</name>
    <dbReference type="NCBI Taxonomy" id="1076179"/>
    <lineage>
        <taxon>unclassified sequences</taxon>
        <taxon>metagenomes</taxon>
        <taxon>ecological metagenomes</taxon>
    </lineage>
</organism>
<gene>
    <name evidence="2" type="ORF">SDC9_27814</name>
</gene>
<name>A0A644UT49_9ZZZZ</name>
<evidence type="ECO:0000256" key="1">
    <source>
        <dbReference type="SAM" id="Phobius"/>
    </source>
</evidence>
<reference evidence="2" key="1">
    <citation type="submission" date="2019-08" db="EMBL/GenBank/DDBJ databases">
        <authorList>
            <person name="Kucharzyk K."/>
            <person name="Murdoch R.W."/>
            <person name="Higgins S."/>
            <person name="Loffler F."/>
        </authorList>
    </citation>
    <scope>NUCLEOTIDE SEQUENCE</scope>
</reference>
<protein>
    <submittedName>
        <fullName evidence="2">Uncharacterized protein</fullName>
    </submittedName>
</protein>
<keyword evidence="1" id="KW-1133">Transmembrane helix</keyword>